<dbReference type="InterPro" id="IPR002935">
    <property type="entry name" value="SAM_O-MeTrfase"/>
</dbReference>
<dbReference type="PANTHER" id="PTHR10509:SF14">
    <property type="entry name" value="CAFFEOYL-COA O-METHYLTRANSFERASE 3-RELATED"/>
    <property type="match status" value="1"/>
</dbReference>
<dbReference type="Pfam" id="PF01596">
    <property type="entry name" value="Methyltransf_3"/>
    <property type="match status" value="1"/>
</dbReference>
<feature type="binding site" evidence="4">
    <location>
        <begin position="111"/>
        <end position="112"/>
    </location>
    <ligand>
        <name>S-adenosyl-L-methionine</name>
        <dbReference type="ChEBI" id="CHEBI:59789"/>
    </ligand>
</feature>
<dbReference type="HAMAP" id="MF_02217">
    <property type="entry name" value="TrmR_methyltr"/>
    <property type="match status" value="1"/>
</dbReference>
<keyword evidence="1 4" id="KW-0489">Methyltransferase</keyword>
<dbReference type="InterPro" id="IPR029063">
    <property type="entry name" value="SAM-dependent_MTases_sf"/>
</dbReference>
<dbReference type="GO" id="GO:0000287">
    <property type="term" value="F:magnesium ion binding"/>
    <property type="evidence" value="ECO:0007669"/>
    <property type="project" value="UniProtKB-UniRule"/>
</dbReference>
<evidence type="ECO:0000256" key="4">
    <source>
        <dbReference type="HAMAP-Rule" id="MF_02217"/>
    </source>
</evidence>
<dbReference type="Gene3D" id="3.40.50.150">
    <property type="entry name" value="Vaccinia Virus protein VP39"/>
    <property type="match status" value="1"/>
</dbReference>
<dbReference type="RefSeq" id="WP_154306494.1">
    <property type="nucleotide sequence ID" value="NZ_WKKI01000004.1"/>
</dbReference>
<dbReference type="GO" id="GO:0016300">
    <property type="term" value="F:tRNA (uridine) methyltransferase activity"/>
    <property type="evidence" value="ECO:0007669"/>
    <property type="project" value="UniProtKB-UniRule"/>
</dbReference>
<keyword evidence="6" id="KW-1185">Reference proteome</keyword>
<comment type="catalytic activity">
    <reaction evidence="4">
        <text>5-hydroxyuridine(34) in tRNA + S-adenosyl-L-methionine = 5-methoxyuridine(34) in tRNA + S-adenosyl-L-homocysteine + H(+)</text>
        <dbReference type="Rhea" id="RHEA:60524"/>
        <dbReference type="Rhea" id="RHEA-COMP:13381"/>
        <dbReference type="Rhea" id="RHEA-COMP:15591"/>
        <dbReference type="ChEBI" id="CHEBI:15378"/>
        <dbReference type="ChEBI" id="CHEBI:57856"/>
        <dbReference type="ChEBI" id="CHEBI:59789"/>
        <dbReference type="ChEBI" id="CHEBI:136877"/>
        <dbReference type="ChEBI" id="CHEBI:143860"/>
    </reaction>
</comment>
<evidence type="ECO:0000256" key="2">
    <source>
        <dbReference type="ARBA" id="ARBA00022679"/>
    </source>
</evidence>
<dbReference type="GO" id="GO:0030488">
    <property type="term" value="P:tRNA methylation"/>
    <property type="evidence" value="ECO:0007669"/>
    <property type="project" value="UniProtKB-UniRule"/>
</dbReference>
<reference evidence="5 6" key="1">
    <citation type="submission" date="2019-11" db="EMBL/GenBank/DDBJ databases">
        <title>Bacillus lacus genome.</title>
        <authorList>
            <person name="Allen C.J."/>
            <person name="Newman J.D."/>
        </authorList>
    </citation>
    <scope>NUCLEOTIDE SEQUENCE [LARGE SCALE GENOMIC DNA]</scope>
    <source>
        <strain evidence="5 6">KCTC 33946</strain>
    </source>
</reference>
<dbReference type="SUPFAM" id="SSF53335">
    <property type="entry name" value="S-adenosyl-L-methionine-dependent methyltransferases"/>
    <property type="match status" value="1"/>
</dbReference>
<evidence type="ECO:0000313" key="5">
    <source>
        <dbReference type="EMBL" id="MRX71361.1"/>
    </source>
</evidence>
<feature type="binding site" evidence="4">
    <location>
        <position position="157"/>
    </location>
    <ligand>
        <name>Mg(2+)</name>
        <dbReference type="ChEBI" id="CHEBI:18420"/>
    </ligand>
</feature>
<dbReference type="InterPro" id="IPR050362">
    <property type="entry name" value="Cation-dep_OMT"/>
</dbReference>
<comment type="subunit">
    <text evidence="4">Homodimer.</text>
</comment>
<dbReference type="OrthoDB" id="9799672at2"/>
<evidence type="ECO:0000256" key="1">
    <source>
        <dbReference type="ARBA" id="ARBA00022603"/>
    </source>
</evidence>
<dbReference type="InterPro" id="IPR043675">
    <property type="entry name" value="TrmR_methyltr"/>
</dbReference>
<dbReference type="GO" id="GO:0008757">
    <property type="term" value="F:S-adenosylmethionine-dependent methyltransferase activity"/>
    <property type="evidence" value="ECO:0007669"/>
    <property type="project" value="TreeGrafter"/>
</dbReference>
<comment type="similarity">
    <text evidence="4">Belongs to the class I-like SAM-binding methyltransferase superfamily. Cation-dependent O-methyltransferase family.</text>
</comment>
<comment type="caution">
    <text evidence="5">The sequence shown here is derived from an EMBL/GenBank/DDBJ whole genome shotgun (WGS) entry which is preliminary data.</text>
</comment>
<feature type="binding site" evidence="4">
    <location>
        <position position="131"/>
    </location>
    <ligand>
        <name>S-adenosyl-L-methionine</name>
        <dbReference type="ChEBI" id="CHEBI:59789"/>
    </ligand>
</feature>
<keyword evidence="2 4" id="KW-0808">Transferase</keyword>
<keyword evidence="4" id="KW-0479">Metal-binding</keyword>
<keyword evidence="4" id="KW-0819">tRNA processing</keyword>
<dbReference type="CDD" id="cd02440">
    <property type="entry name" value="AdoMet_MTases"/>
    <property type="match status" value="1"/>
</dbReference>
<proteinExistence type="inferred from homology"/>
<dbReference type="EC" id="2.1.1.-" evidence="4"/>
<keyword evidence="4" id="KW-0460">Magnesium</keyword>
<feature type="binding site" evidence="4">
    <location>
        <position position="66"/>
    </location>
    <ligand>
        <name>S-adenosyl-L-methionine</name>
        <dbReference type="ChEBI" id="CHEBI:59789"/>
    </ligand>
</feature>
<gene>
    <name evidence="4" type="primary">trmR</name>
    <name evidence="5" type="ORF">GJU40_04130</name>
</gene>
<feature type="binding site" evidence="4">
    <location>
        <position position="83"/>
    </location>
    <ligand>
        <name>S-adenosyl-L-methionine</name>
        <dbReference type="ChEBI" id="CHEBI:59789"/>
    </ligand>
</feature>
<dbReference type="GO" id="GO:0008171">
    <property type="term" value="F:O-methyltransferase activity"/>
    <property type="evidence" value="ECO:0007669"/>
    <property type="project" value="InterPro"/>
</dbReference>
<feature type="binding site" evidence="4">
    <location>
        <position position="131"/>
    </location>
    <ligand>
        <name>Mg(2+)</name>
        <dbReference type="ChEBI" id="CHEBI:18420"/>
    </ligand>
</feature>
<dbReference type="AlphaFoldDB" id="A0A7X2LXJ5"/>
<name>A0A7X2LXJ5_9BACI</name>
<evidence type="ECO:0000313" key="6">
    <source>
        <dbReference type="Proteomes" id="UP000448867"/>
    </source>
</evidence>
<dbReference type="PROSITE" id="PS51682">
    <property type="entry name" value="SAM_OMT_I"/>
    <property type="match status" value="1"/>
</dbReference>
<dbReference type="Proteomes" id="UP000448867">
    <property type="component" value="Unassembled WGS sequence"/>
</dbReference>
<comment type="function">
    <text evidence="4">Catalyzes the methylation of 5-hydroxyuridine (ho5U) to form 5-methoxyuridine (mo5U) at position 34 in tRNAs.</text>
</comment>
<feature type="binding site" evidence="4">
    <location>
        <position position="36"/>
    </location>
    <ligand>
        <name>S-adenosyl-L-methionine</name>
        <dbReference type="ChEBI" id="CHEBI:59789"/>
    </ligand>
</feature>
<evidence type="ECO:0000256" key="3">
    <source>
        <dbReference type="ARBA" id="ARBA00022691"/>
    </source>
</evidence>
<dbReference type="EMBL" id="WKKI01000004">
    <property type="protein sequence ID" value="MRX71361.1"/>
    <property type="molecule type" value="Genomic_DNA"/>
</dbReference>
<organism evidence="5 6">
    <name type="scientific">Metabacillus lacus</name>
    <dbReference type="NCBI Taxonomy" id="1983721"/>
    <lineage>
        <taxon>Bacteria</taxon>
        <taxon>Bacillati</taxon>
        <taxon>Bacillota</taxon>
        <taxon>Bacilli</taxon>
        <taxon>Bacillales</taxon>
        <taxon>Bacillaceae</taxon>
        <taxon>Metabacillus</taxon>
    </lineage>
</organism>
<protein>
    <recommendedName>
        <fullName evidence="4">tRNA 5-hydroxyuridine methyltransferase</fullName>
        <ecNumber evidence="4">2.1.1.-</ecNumber>
    </recommendedName>
    <alternativeName>
        <fullName evidence="4">ho5U methyltransferase</fullName>
    </alternativeName>
</protein>
<dbReference type="PANTHER" id="PTHR10509">
    <property type="entry name" value="O-METHYLTRANSFERASE-RELATED"/>
    <property type="match status" value="1"/>
</dbReference>
<sequence length="214" mass="24026">MITRQLAGYLESLLPEQKGHLKEMENYAVEHEVPIMEKTGIDVMLQLLRLHSSQHILEIGAAIGYSASRMALALPDAAILTIEKDAQRYTEATYNIQKLNLSNRVSVLHGDALETAEQAGSHGSFDVLFIDAAKGQYRRFFEMYEPLLSDGGMILTDNVLFKGLVAEEEVCIESKRIRSLVKKIKSYNEWLMNHPDYITTIIPVGDGLAVSMKR</sequence>
<feature type="binding site" evidence="4">
    <location>
        <position position="158"/>
    </location>
    <ligand>
        <name>Mg(2+)</name>
        <dbReference type="ChEBI" id="CHEBI:18420"/>
    </ligand>
</feature>
<keyword evidence="3 4" id="KW-0949">S-adenosyl-L-methionine</keyword>
<accession>A0A7X2LXJ5</accession>